<comment type="caution">
    <text evidence="1">The sequence shown here is derived from an EMBL/GenBank/DDBJ whole genome shotgun (WGS) entry which is preliminary data.</text>
</comment>
<organism evidence="1 2">
    <name type="scientific">Canavalia gladiata</name>
    <name type="common">Sword bean</name>
    <name type="synonym">Dolichos gladiatus</name>
    <dbReference type="NCBI Taxonomy" id="3824"/>
    <lineage>
        <taxon>Eukaryota</taxon>
        <taxon>Viridiplantae</taxon>
        <taxon>Streptophyta</taxon>
        <taxon>Embryophyta</taxon>
        <taxon>Tracheophyta</taxon>
        <taxon>Spermatophyta</taxon>
        <taxon>Magnoliopsida</taxon>
        <taxon>eudicotyledons</taxon>
        <taxon>Gunneridae</taxon>
        <taxon>Pentapetalae</taxon>
        <taxon>rosids</taxon>
        <taxon>fabids</taxon>
        <taxon>Fabales</taxon>
        <taxon>Fabaceae</taxon>
        <taxon>Papilionoideae</taxon>
        <taxon>50 kb inversion clade</taxon>
        <taxon>NPAAA clade</taxon>
        <taxon>indigoferoid/millettioid clade</taxon>
        <taxon>Phaseoleae</taxon>
        <taxon>Canavalia</taxon>
    </lineage>
</organism>
<name>A0AAN9Q4I3_CANGL</name>
<dbReference type="AlphaFoldDB" id="A0AAN9Q4I3"/>
<accession>A0AAN9Q4I3</accession>
<sequence>MTKNALAYFIYEDAKHDCTTIPEDYKPLGTKSLESAKASPDVETDSRLVRKAFVTIKLVLLILMASCLVNPIDNSYFHALTTYLITIIMTWEVNKSSSPDRHTNEHWNMFELEPVRPIATSVLDNYKSIYFNN</sequence>
<protein>
    <submittedName>
        <fullName evidence="1">Uncharacterized protein</fullName>
    </submittedName>
</protein>
<evidence type="ECO:0000313" key="1">
    <source>
        <dbReference type="EMBL" id="KAK7321019.1"/>
    </source>
</evidence>
<reference evidence="1 2" key="1">
    <citation type="submission" date="2024-01" db="EMBL/GenBank/DDBJ databases">
        <title>The genomes of 5 underutilized Papilionoideae crops provide insights into root nodulation and disease resistanc.</title>
        <authorList>
            <person name="Jiang F."/>
        </authorList>
    </citation>
    <scope>NUCLEOTIDE SEQUENCE [LARGE SCALE GENOMIC DNA]</scope>
    <source>
        <strain evidence="1">LVBAO_FW01</strain>
        <tissue evidence="1">Leaves</tissue>
    </source>
</reference>
<dbReference type="EMBL" id="JAYMYQ010000007">
    <property type="protein sequence ID" value="KAK7321019.1"/>
    <property type="molecule type" value="Genomic_DNA"/>
</dbReference>
<gene>
    <name evidence="1" type="ORF">VNO77_31089</name>
</gene>
<dbReference type="Proteomes" id="UP001367508">
    <property type="component" value="Unassembled WGS sequence"/>
</dbReference>
<evidence type="ECO:0000313" key="2">
    <source>
        <dbReference type="Proteomes" id="UP001367508"/>
    </source>
</evidence>
<proteinExistence type="predicted"/>
<keyword evidence="2" id="KW-1185">Reference proteome</keyword>